<keyword evidence="1" id="KW-1133">Transmembrane helix</keyword>
<dbReference type="AlphaFoldDB" id="A0A8S9ZLS2"/>
<name>A0A8S9ZLS2_9BILA</name>
<dbReference type="Proteomes" id="UP000605970">
    <property type="component" value="Unassembled WGS sequence"/>
</dbReference>
<sequence length="136" mass="16102">MPLFPPFLPWRNQKLYFILHYITTFLSSVSFACFENLKLKFETKCLIIYRKKTCFTENFSISTFFKRGKKGDSPAYLAPLPISVTLLRILPVTNGRMKKGFEYLLRIYGMKKEKSLKSYYILTLDIILVRKNWAIH</sequence>
<accession>A0A8S9ZLS2</accession>
<evidence type="ECO:0000313" key="3">
    <source>
        <dbReference type="Proteomes" id="UP000605970"/>
    </source>
</evidence>
<evidence type="ECO:0000313" key="2">
    <source>
        <dbReference type="EMBL" id="KAF7634377.1"/>
    </source>
</evidence>
<feature type="transmembrane region" description="Helical" evidence="1">
    <location>
        <begin position="15"/>
        <end position="34"/>
    </location>
</feature>
<gene>
    <name evidence="2" type="ORF">Mgra_00006232</name>
</gene>
<evidence type="ECO:0000256" key="1">
    <source>
        <dbReference type="SAM" id="Phobius"/>
    </source>
</evidence>
<keyword evidence="1" id="KW-0812">Transmembrane</keyword>
<comment type="caution">
    <text evidence="2">The sequence shown here is derived from an EMBL/GenBank/DDBJ whole genome shotgun (WGS) entry which is preliminary data.</text>
</comment>
<keyword evidence="1" id="KW-0472">Membrane</keyword>
<dbReference type="EMBL" id="JABEBT010000059">
    <property type="protein sequence ID" value="KAF7634377.1"/>
    <property type="molecule type" value="Genomic_DNA"/>
</dbReference>
<proteinExistence type="predicted"/>
<organism evidence="2 3">
    <name type="scientific">Meloidogyne graminicola</name>
    <dbReference type="NCBI Taxonomy" id="189291"/>
    <lineage>
        <taxon>Eukaryota</taxon>
        <taxon>Metazoa</taxon>
        <taxon>Ecdysozoa</taxon>
        <taxon>Nematoda</taxon>
        <taxon>Chromadorea</taxon>
        <taxon>Rhabditida</taxon>
        <taxon>Tylenchina</taxon>
        <taxon>Tylenchomorpha</taxon>
        <taxon>Tylenchoidea</taxon>
        <taxon>Meloidogynidae</taxon>
        <taxon>Meloidogyninae</taxon>
        <taxon>Meloidogyne</taxon>
    </lineage>
</organism>
<reference evidence="2" key="1">
    <citation type="journal article" date="2020" name="Ecol. Evol.">
        <title>Genome structure and content of the rice root-knot nematode (Meloidogyne graminicola).</title>
        <authorList>
            <person name="Phan N.T."/>
            <person name="Danchin E.G.J."/>
            <person name="Klopp C."/>
            <person name="Perfus-Barbeoch L."/>
            <person name="Kozlowski D.K."/>
            <person name="Koutsovoulos G.D."/>
            <person name="Lopez-Roques C."/>
            <person name="Bouchez O."/>
            <person name="Zahm M."/>
            <person name="Besnard G."/>
            <person name="Bellafiore S."/>
        </authorList>
    </citation>
    <scope>NUCLEOTIDE SEQUENCE</scope>
    <source>
        <strain evidence="2">VN-18</strain>
    </source>
</reference>
<protein>
    <submittedName>
        <fullName evidence="2">Uncharacterized protein</fullName>
    </submittedName>
</protein>
<keyword evidence="3" id="KW-1185">Reference proteome</keyword>